<dbReference type="InterPro" id="IPR002125">
    <property type="entry name" value="CMP_dCMP_dom"/>
</dbReference>
<keyword evidence="1" id="KW-0378">Hydrolase</keyword>
<reference evidence="3 4" key="1">
    <citation type="submission" date="2014-12" db="EMBL/GenBank/DDBJ databases">
        <authorList>
            <person name="Cote D."/>
            <person name="Daigle Z."/>
            <person name="Borges K.M."/>
            <person name="Adams S.D."/>
            <person name="Alvey R.M."/>
            <person name="Barekzi N."/>
            <person name="Beal Z.N."/>
            <person name="Briggs L.A."/>
            <person name="Brown T."/>
            <person name="Coomans R.J."/>
            <person name="D'Elia T."/>
            <person name="Doss J.H."/>
            <person name="Ellsworth J.A."/>
            <person name="Ettinger W.F."/>
            <person name="Fox D.J."/>
            <person name="Gauthier D.T."/>
            <person name="Andriolo J.M."/>
            <person name="Grubb S."/>
            <person name="Gugssa A.H."/>
            <person name="Hauser C.R."/>
            <person name="Hull A.K."/>
            <person name="Jackson N."/>
            <person name="Kart M.U."/>
            <person name="Korey C.A."/>
            <person name="Makemson J."/>
            <person name="McKinney A.L."/>
            <person name="Nelson P.R."/>
            <person name="Newman R.H."/>
            <person name="Powell G."/>
            <person name="Rodriguez-Lanetty M."/>
            <person name="Royer D."/>
            <person name="Sabila M.H."/>
            <person name="Sadana R."/>
            <person name="Saha S."/>
            <person name="Sangster N."/>
            <person name="Slowan-Pomeroy T."/>
            <person name="Urbinati C.R."/>
            <person name="Ward R.E."/>
            <person name="Warner M."/>
            <person name="Williamson B."/>
            <person name="Biederman B."/>
            <person name="Cresawn S.G."/>
            <person name="Bowman C.A."/>
            <person name="Russell D.A."/>
            <person name="Pope W.H."/>
            <person name="Jacobs-Sera D."/>
            <person name="Hendrix R.W."/>
            <person name="Hatfull G.H."/>
        </authorList>
    </citation>
    <scope>NUCLEOTIDE SEQUENCE [LARGE SCALE GENOMIC DNA]</scope>
</reference>
<feature type="domain" description="CMP/dCMP-type deaminase" evidence="2">
    <location>
        <begin position="4"/>
        <end position="157"/>
    </location>
</feature>
<dbReference type="PROSITE" id="PS51747">
    <property type="entry name" value="CYT_DCMP_DEAMINASES_2"/>
    <property type="match status" value="1"/>
</dbReference>
<evidence type="ECO:0000313" key="4">
    <source>
        <dbReference type="Proteomes" id="UP000031723"/>
    </source>
</evidence>
<dbReference type="Proteomes" id="UP000031723">
    <property type="component" value="Segment"/>
</dbReference>
<evidence type="ECO:0000259" key="2">
    <source>
        <dbReference type="PROSITE" id="PS51747"/>
    </source>
</evidence>
<dbReference type="InterPro" id="IPR015517">
    <property type="entry name" value="dCMP_deaminase-rel"/>
</dbReference>
<dbReference type="OrthoDB" id="10605at10239"/>
<sequence length="163" mass="17773">MRPDWDEYFLGIAKAVAERSDCERSKVGAVVVNDRRVRGTGYNGAPSGQPGCAICPRRLAGAVAGVSDYDSGPTRCVAVHAEANALLYCDREDLVGATLYITREACGGCQKLIDAAGISRVVWEEPVNTSVIRIDDPTATAEAIHTSMVQQTRRLREWYSRVR</sequence>
<dbReference type="PANTHER" id="PTHR11086">
    <property type="entry name" value="DEOXYCYTIDYLATE DEAMINASE-RELATED"/>
    <property type="match status" value="1"/>
</dbReference>
<dbReference type="SUPFAM" id="SSF53927">
    <property type="entry name" value="Cytidine deaminase-like"/>
    <property type="match status" value="1"/>
</dbReference>
<protein>
    <submittedName>
        <fullName evidence="3">Deoxycytidylate deaminase</fullName>
    </submittedName>
</protein>
<keyword evidence="4" id="KW-1185">Reference proteome</keyword>
<dbReference type="KEGG" id="vg:26635415"/>
<proteinExistence type="predicted"/>
<gene>
    <name evidence="3" type="primary">36</name>
    <name evidence="3" type="ORF">SHEEN_36</name>
</gene>
<dbReference type="Pfam" id="PF00383">
    <property type="entry name" value="dCMP_cyt_deam_1"/>
    <property type="match status" value="1"/>
</dbReference>
<evidence type="ECO:0000313" key="3">
    <source>
        <dbReference type="EMBL" id="AJD82454.1"/>
    </source>
</evidence>
<dbReference type="PANTHER" id="PTHR11086:SF18">
    <property type="entry name" value="DEOXYCYTIDYLATE DEAMINASE"/>
    <property type="match status" value="1"/>
</dbReference>
<dbReference type="Gene3D" id="3.40.140.10">
    <property type="entry name" value="Cytidine Deaminase, domain 2"/>
    <property type="match status" value="1"/>
</dbReference>
<accession>A0A0B5A3M0</accession>
<dbReference type="EMBL" id="KP273225">
    <property type="protein sequence ID" value="AJD82454.1"/>
    <property type="molecule type" value="Genomic_DNA"/>
</dbReference>
<dbReference type="GeneID" id="26635415"/>
<dbReference type="GO" id="GO:0004132">
    <property type="term" value="F:dCMP deaminase activity"/>
    <property type="evidence" value="ECO:0007669"/>
    <property type="project" value="TreeGrafter"/>
</dbReference>
<name>A0A0B5A3M0_9CAUD</name>
<evidence type="ECO:0000256" key="1">
    <source>
        <dbReference type="ARBA" id="ARBA00022801"/>
    </source>
</evidence>
<dbReference type="InterPro" id="IPR016193">
    <property type="entry name" value="Cytidine_deaminase-like"/>
</dbReference>
<organism evidence="3 4">
    <name type="scientific">Mycobacterium phage Sheen</name>
    <dbReference type="NCBI Taxonomy" id="1589274"/>
    <lineage>
        <taxon>Viruses</taxon>
        <taxon>Duplodnaviria</taxon>
        <taxon>Heunggongvirae</taxon>
        <taxon>Uroviricota</taxon>
        <taxon>Caudoviricetes</taxon>
        <taxon>Sheenvirus</taxon>
        <taxon>Sheenvirus Sheen</taxon>
    </lineage>
</organism>
<dbReference type="RefSeq" id="YP_009209073.1">
    <property type="nucleotide sequence ID" value="NC_028914.1"/>
</dbReference>